<reference evidence="1" key="1">
    <citation type="journal article" name="BMC Genomics">
        <title>Long-read sequencing and de novo genome assembly of marine medaka (Oryzias melastigma).</title>
        <authorList>
            <person name="Liang P."/>
            <person name="Saqib H.S.A."/>
            <person name="Ni X."/>
            <person name="Shen Y."/>
        </authorList>
    </citation>
    <scope>NUCLEOTIDE SEQUENCE</scope>
    <source>
        <strain evidence="1">Bigg-433</strain>
    </source>
</reference>
<evidence type="ECO:0000313" key="2">
    <source>
        <dbReference type="Proteomes" id="UP000646548"/>
    </source>
</evidence>
<sequence>MYVTMMMTDQIPLDLPPPPLLNGEVPLMPHMVNGDATQQVILVQVNPGETFTIRGEDGSLQCIQAYQGASLCDFPETSEHSQ</sequence>
<name>A0A834C635_ORYME</name>
<comment type="caution">
    <text evidence="1">The sequence shown here is derived from an EMBL/GenBank/DDBJ whole genome shotgun (WGS) entry which is preliminary data.</text>
</comment>
<accession>A0A834C635</accession>
<protein>
    <submittedName>
        <fullName evidence="1">Fibronectin type III domain-containing protein 3B</fullName>
    </submittedName>
</protein>
<evidence type="ECO:0000313" key="1">
    <source>
        <dbReference type="EMBL" id="KAF6721140.1"/>
    </source>
</evidence>
<proteinExistence type="predicted"/>
<dbReference type="AlphaFoldDB" id="A0A834C635"/>
<gene>
    <name evidence="1" type="ORF">FQA47_023482</name>
</gene>
<dbReference type="Proteomes" id="UP000646548">
    <property type="component" value="Unassembled WGS sequence"/>
</dbReference>
<organism evidence="1 2">
    <name type="scientific">Oryzias melastigma</name>
    <name type="common">Marine medaka</name>
    <dbReference type="NCBI Taxonomy" id="30732"/>
    <lineage>
        <taxon>Eukaryota</taxon>
        <taxon>Metazoa</taxon>
        <taxon>Chordata</taxon>
        <taxon>Craniata</taxon>
        <taxon>Vertebrata</taxon>
        <taxon>Euteleostomi</taxon>
        <taxon>Actinopterygii</taxon>
        <taxon>Neopterygii</taxon>
        <taxon>Teleostei</taxon>
        <taxon>Neoteleostei</taxon>
        <taxon>Acanthomorphata</taxon>
        <taxon>Ovalentaria</taxon>
        <taxon>Atherinomorphae</taxon>
        <taxon>Beloniformes</taxon>
        <taxon>Adrianichthyidae</taxon>
        <taxon>Oryziinae</taxon>
        <taxon>Oryzias</taxon>
    </lineage>
</organism>
<dbReference type="EMBL" id="WKFB01000502">
    <property type="protein sequence ID" value="KAF6721140.1"/>
    <property type="molecule type" value="Genomic_DNA"/>
</dbReference>